<dbReference type="EMBL" id="CM056744">
    <property type="protein sequence ID" value="KAJ8665720.1"/>
    <property type="molecule type" value="Genomic_DNA"/>
</dbReference>
<evidence type="ECO:0000313" key="2">
    <source>
        <dbReference type="Proteomes" id="UP001239111"/>
    </source>
</evidence>
<reference evidence="1" key="1">
    <citation type="submission" date="2023-04" db="EMBL/GenBank/DDBJ databases">
        <title>A chromosome-level genome assembly of the parasitoid wasp Eretmocerus hayati.</title>
        <authorList>
            <person name="Zhong Y."/>
            <person name="Liu S."/>
            <person name="Liu Y."/>
        </authorList>
    </citation>
    <scope>NUCLEOTIDE SEQUENCE</scope>
    <source>
        <strain evidence="1">ZJU_SS_LIU_2023</strain>
    </source>
</reference>
<accession>A0ACC2N3G2</accession>
<sequence length="210" mass="24145">MRFTHFAFPFETANKFPLAAIKSEKGFILQILSHMNLYRYEQVLESIVHPEQPTVLKTYNNKLSAPKRKKVFKPASITYFDSGVEVCRRYVQLHNVSLGTMIFDRAVINGCLFMSNTEENLRSCNYYAKTTGGKFIEIVKFLYDFDNSSEYTVCHSIKTRKNHICDVMNEVVGIAPQEGIICSSDIDVICVFVDNDSKQFISPIPNPYFY</sequence>
<name>A0ACC2N3G2_9HYME</name>
<proteinExistence type="predicted"/>
<evidence type="ECO:0000313" key="1">
    <source>
        <dbReference type="EMBL" id="KAJ8665720.1"/>
    </source>
</evidence>
<protein>
    <submittedName>
        <fullName evidence="1">Uncharacterized protein</fullName>
    </submittedName>
</protein>
<organism evidence="1 2">
    <name type="scientific">Eretmocerus hayati</name>
    <dbReference type="NCBI Taxonomy" id="131215"/>
    <lineage>
        <taxon>Eukaryota</taxon>
        <taxon>Metazoa</taxon>
        <taxon>Ecdysozoa</taxon>
        <taxon>Arthropoda</taxon>
        <taxon>Hexapoda</taxon>
        <taxon>Insecta</taxon>
        <taxon>Pterygota</taxon>
        <taxon>Neoptera</taxon>
        <taxon>Endopterygota</taxon>
        <taxon>Hymenoptera</taxon>
        <taxon>Apocrita</taxon>
        <taxon>Proctotrupomorpha</taxon>
        <taxon>Chalcidoidea</taxon>
        <taxon>Aphelinidae</taxon>
        <taxon>Aphelininae</taxon>
        <taxon>Eretmocerus</taxon>
    </lineage>
</organism>
<comment type="caution">
    <text evidence="1">The sequence shown here is derived from an EMBL/GenBank/DDBJ whole genome shotgun (WGS) entry which is preliminary data.</text>
</comment>
<dbReference type="Proteomes" id="UP001239111">
    <property type="component" value="Chromosome 4"/>
</dbReference>
<keyword evidence="2" id="KW-1185">Reference proteome</keyword>
<gene>
    <name evidence="1" type="ORF">QAD02_007382</name>
</gene>